<accession>A0AA35G922</accession>
<dbReference type="EMBL" id="AP025628">
    <property type="protein sequence ID" value="BDG61670.1"/>
    <property type="molecule type" value="Genomic_DNA"/>
</dbReference>
<dbReference type="InterPro" id="IPR004013">
    <property type="entry name" value="PHP_dom"/>
</dbReference>
<proteinExistence type="predicted"/>
<feature type="compositionally biased region" description="Basic and acidic residues" evidence="1">
    <location>
        <begin position="267"/>
        <end position="279"/>
    </location>
</feature>
<keyword evidence="4" id="KW-1185">Reference proteome</keyword>
<sequence length="294" mass="31170">MEIVADYHTHTRYSHGRGTVEDNVRAALARGLEAVGIADHGPRSWPWIRATADGLRAMQRDVARVRARVPGLRVLAGVEANVVTPEGDLDVPADLLSSLDLVIVALHPTVLPPTLRDAWRLLGPHYAARGWPSPRVRARAREVATRALVQAVLRHSVDIVAHPGWGFDVDTRELARACAGRGTALELSAGHEHMTVEYCRIAAREGALFSLGSDAHAPERVGDLDRAVALARAAGVGPEQVVGARGGPDLPRRAAAATGRPAGRGGSEIRQEGGERGRTSEVTVSPPGSGTAPR</sequence>
<dbReference type="GO" id="GO:0005829">
    <property type="term" value="C:cytosol"/>
    <property type="evidence" value="ECO:0007669"/>
    <property type="project" value="TreeGrafter"/>
</dbReference>
<dbReference type="InterPro" id="IPR003141">
    <property type="entry name" value="Pol/His_phosphatase_N"/>
</dbReference>
<dbReference type="Pfam" id="PF02811">
    <property type="entry name" value="PHP"/>
    <property type="match status" value="1"/>
</dbReference>
<dbReference type="PANTHER" id="PTHR36928">
    <property type="entry name" value="PHOSPHATASE YCDX-RELATED"/>
    <property type="match status" value="1"/>
</dbReference>
<dbReference type="GO" id="GO:0042578">
    <property type="term" value="F:phosphoric ester hydrolase activity"/>
    <property type="evidence" value="ECO:0007669"/>
    <property type="project" value="TreeGrafter"/>
</dbReference>
<dbReference type="InterPro" id="IPR016195">
    <property type="entry name" value="Pol/histidinol_Pase-like"/>
</dbReference>
<dbReference type="Proteomes" id="UP001163687">
    <property type="component" value="Chromosome"/>
</dbReference>
<evidence type="ECO:0000259" key="2">
    <source>
        <dbReference type="SMART" id="SM00481"/>
    </source>
</evidence>
<gene>
    <name evidence="3" type="ORF">caldi_27600</name>
</gene>
<evidence type="ECO:0000313" key="4">
    <source>
        <dbReference type="Proteomes" id="UP001163687"/>
    </source>
</evidence>
<feature type="domain" description="Polymerase/histidinol phosphatase N-terminal" evidence="2">
    <location>
        <begin position="5"/>
        <end position="84"/>
    </location>
</feature>
<reference evidence="3" key="1">
    <citation type="submission" date="2022-03" db="EMBL/GenBank/DDBJ databases">
        <title>Complete genome sequence of Caldinitratiruptor microaerophilus.</title>
        <authorList>
            <person name="Mukaiyama R."/>
            <person name="Nishiyama T."/>
            <person name="Ueda K."/>
        </authorList>
    </citation>
    <scope>NUCLEOTIDE SEQUENCE</scope>
    <source>
        <strain evidence="3">JCM 16183</strain>
    </source>
</reference>
<dbReference type="KEGG" id="cmic:caldi_27600"/>
<protein>
    <submittedName>
        <fullName evidence="3">Phosphoesterase</fullName>
    </submittedName>
</protein>
<dbReference type="AlphaFoldDB" id="A0AA35G922"/>
<dbReference type="RefSeq" id="WP_264842303.1">
    <property type="nucleotide sequence ID" value="NZ_AP025628.1"/>
</dbReference>
<dbReference type="SUPFAM" id="SSF89550">
    <property type="entry name" value="PHP domain-like"/>
    <property type="match status" value="1"/>
</dbReference>
<dbReference type="PANTHER" id="PTHR36928:SF1">
    <property type="entry name" value="PHOSPHATASE YCDX-RELATED"/>
    <property type="match status" value="1"/>
</dbReference>
<feature type="region of interest" description="Disordered" evidence="1">
    <location>
        <begin position="240"/>
        <end position="294"/>
    </location>
</feature>
<name>A0AA35G922_9FIRM</name>
<dbReference type="InterPro" id="IPR050243">
    <property type="entry name" value="PHP_phosphatase"/>
</dbReference>
<evidence type="ECO:0000313" key="3">
    <source>
        <dbReference type="EMBL" id="BDG61670.1"/>
    </source>
</evidence>
<organism evidence="3 4">
    <name type="scientific">Caldinitratiruptor microaerophilus</name>
    <dbReference type="NCBI Taxonomy" id="671077"/>
    <lineage>
        <taxon>Bacteria</taxon>
        <taxon>Bacillati</taxon>
        <taxon>Bacillota</taxon>
        <taxon>Clostridia</taxon>
        <taxon>Eubacteriales</taxon>
        <taxon>Symbiobacteriaceae</taxon>
        <taxon>Caldinitratiruptor</taxon>
    </lineage>
</organism>
<evidence type="ECO:0000256" key="1">
    <source>
        <dbReference type="SAM" id="MobiDB-lite"/>
    </source>
</evidence>
<dbReference type="GO" id="GO:0008270">
    <property type="term" value="F:zinc ion binding"/>
    <property type="evidence" value="ECO:0007669"/>
    <property type="project" value="TreeGrafter"/>
</dbReference>
<dbReference type="SMART" id="SM00481">
    <property type="entry name" value="POLIIIAc"/>
    <property type="match status" value="1"/>
</dbReference>
<dbReference type="Gene3D" id="3.20.20.140">
    <property type="entry name" value="Metal-dependent hydrolases"/>
    <property type="match status" value="1"/>
</dbReference>